<protein>
    <submittedName>
        <fullName evidence="6">Uncharacterized protein LOC115878498</fullName>
    </submittedName>
</protein>
<dbReference type="Pfam" id="PF00076">
    <property type="entry name" value="RRM_1"/>
    <property type="match status" value="1"/>
</dbReference>
<dbReference type="InterPro" id="IPR052600">
    <property type="entry name" value="Nuc_rcpt_coact/corep"/>
</dbReference>
<evidence type="ECO:0000259" key="4">
    <source>
        <dbReference type="PROSITE" id="PS50102"/>
    </source>
</evidence>
<gene>
    <name evidence="6" type="primary">LOC115878498</name>
</gene>
<evidence type="ECO:0000256" key="3">
    <source>
        <dbReference type="SAM" id="MobiDB-lite"/>
    </source>
</evidence>
<organism evidence="5 6">
    <name type="scientific">Sitophilus oryzae</name>
    <name type="common">Rice weevil</name>
    <name type="synonym">Curculio oryzae</name>
    <dbReference type="NCBI Taxonomy" id="7048"/>
    <lineage>
        <taxon>Eukaryota</taxon>
        <taxon>Metazoa</taxon>
        <taxon>Ecdysozoa</taxon>
        <taxon>Arthropoda</taxon>
        <taxon>Hexapoda</taxon>
        <taxon>Insecta</taxon>
        <taxon>Pterygota</taxon>
        <taxon>Neoptera</taxon>
        <taxon>Endopterygota</taxon>
        <taxon>Coleoptera</taxon>
        <taxon>Polyphaga</taxon>
        <taxon>Cucujiformia</taxon>
        <taxon>Curculionidae</taxon>
        <taxon>Dryophthorinae</taxon>
        <taxon>Sitophilus</taxon>
    </lineage>
</organism>
<evidence type="ECO:0000313" key="5">
    <source>
        <dbReference type="Proteomes" id="UP000504635"/>
    </source>
</evidence>
<dbReference type="PROSITE" id="PS50102">
    <property type="entry name" value="RRM"/>
    <property type="match status" value="1"/>
</dbReference>
<dbReference type="AlphaFoldDB" id="A0A6J2XIF4"/>
<dbReference type="CTD" id="38795"/>
<feature type="compositionally biased region" description="Basic and acidic residues" evidence="3">
    <location>
        <begin position="154"/>
        <end position="164"/>
    </location>
</feature>
<dbReference type="KEGG" id="soy:115878498"/>
<dbReference type="InterPro" id="IPR012677">
    <property type="entry name" value="Nucleotide-bd_a/b_plait_sf"/>
</dbReference>
<feature type="compositionally biased region" description="Gly residues" evidence="3">
    <location>
        <begin position="166"/>
        <end position="175"/>
    </location>
</feature>
<evidence type="ECO:0000256" key="1">
    <source>
        <dbReference type="ARBA" id="ARBA00022884"/>
    </source>
</evidence>
<evidence type="ECO:0000256" key="2">
    <source>
        <dbReference type="PROSITE-ProRule" id="PRU00176"/>
    </source>
</evidence>
<feature type="region of interest" description="Disordered" evidence="3">
    <location>
        <begin position="88"/>
        <end position="183"/>
    </location>
</feature>
<keyword evidence="1 2" id="KW-0694">RNA-binding</keyword>
<dbReference type="InterPro" id="IPR035979">
    <property type="entry name" value="RBD_domain_sf"/>
</dbReference>
<feature type="domain" description="RRM" evidence="4">
    <location>
        <begin position="17"/>
        <end position="87"/>
    </location>
</feature>
<dbReference type="SUPFAM" id="SSF52954">
    <property type="entry name" value="Class II aaRS ABD-related"/>
    <property type="match status" value="1"/>
</dbReference>
<dbReference type="PANTHER" id="PTHR23295:SF6">
    <property type="entry name" value="NEOSIN, ISOFORM A"/>
    <property type="match status" value="1"/>
</dbReference>
<dbReference type="SMART" id="SM00360">
    <property type="entry name" value="RRM"/>
    <property type="match status" value="1"/>
</dbReference>
<evidence type="ECO:0000313" key="6">
    <source>
        <dbReference type="RefSeq" id="XP_030750891.1"/>
    </source>
</evidence>
<name>A0A6J2XIF4_SITOR</name>
<dbReference type="Gene3D" id="3.30.70.330">
    <property type="match status" value="1"/>
</dbReference>
<dbReference type="Proteomes" id="UP000504635">
    <property type="component" value="Unplaced"/>
</dbReference>
<dbReference type="GeneID" id="115878498"/>
<dbReference type="SUPFAM" id="SSF54928">
    <property type="entry name" value="RNA-binding domain, RBD"/>
    <property type="match status" value="1"/>
</dbReference>
<feature type="compositionally biased region" description="Pro residues" evidence="3">
    <location>
        <begin position="95"/>
        <end position="108"/>
    </location>
</feature>
<dbReference type="InParanoid" id="A0A6J2XIF4"/>
<dbReference type="OrthoDB" id="10044938at2759"/>
<dbReference type="PANTHER" id="PTHR23295">
    <property type="entry name" value="NUCLEAR RECEPTOR COACTIVATOR 5-RELATED"/>
    <property type="match status" value="1"/>
</dbReference>
<accession>A0A6J2XIF4</accession>
<reference evidence="6" key="1">
    <citation type="submission" date="2025-08" db="UniProtKB">
        <authorList>
            <consortium name="RefSeq"/>
        </authorList>
    </citation>
    <scope>IDENTIFICATION</scope>
    <source>
        <tissue evidence="6">Gonads</tissue>
    </source>
</reference>
<sequence>MYRTDKQFMKNPATAPSRIYIGGLPKVVIADDLDSKFSKHGNILGLVINQGFAFVQYNTENEAQAAIKAENGTMMMGRKIIVRQAFPPKANKDIGPPPLNQGPSPFKPDTPQGKGIPSLIPPSGESDRINFEPPDHKADMQDNMDTGPNARTGHKFDMGRDRGVRGGRGGGGIGAGPKSRDRFEPARDLFPERDNYYFMDKYNAGPPPPEVALPPSEKNDCEIIVVSRTLTEYAEFIESRLKQLGLVVDLLFPNEDVPIGRVLANISSRGCLYAILVMPQNEEHRSLTLNILHTIPQEHRNMPLDDALILISRNFEAYMRGEELKPVDPNKPDLADRHPQPIQMLINLLAENRMLTSSQYDRILKYLQERKDLQYEHEVAEGVTQDSNESVSKQTELQSRILNILNKNPEPVIPTSITAPEPVAKDSSAPILKDPTVQKALDSILSGDMFKAIAGNI</sequence>
<dbReference type="FunCoup" id="A0A6J2XIF4">
    <property type="interactions" value="242"/>
</dbReference>
<dbReference type="GO" id="GO:0003723">
    <property type="term" value="F:RNA binding"/>
    <property type="evidence" value="ECO:0007669"/>
    <property type="project" value="UniProtKB-UniRule"/>
</dbReference>
<keyword evidence="5" id="KW-1185">Reference proteome</keyword>
<dbReference type="RefSeq" id="XP_030750891.1">
    <property type="nucleotide sequence ID" value="XM_030895031.1"/>
</dbReference>
<proteinExistence type="predicted"/>
<dbReference type="Gene3D" id="3.40.50.800">
    <property type="entry name" value="Anticodon-binding domain"/>
    <property type="match status" value="1"/>
</dbReference>
<feature type="compositionally biased region" description="Basic and acidic residues" evidence="3">
    <location>
        <begin position="125"/>
        <end position="140"/>
    </location>
</feature>
<dbReference type="InterPro" id="IPR036621">
    <property type="entry name" value="Anticodon-bd_dom_sf"/>
</dbReference>
<dbReference type="InterPro" id="IPR000504">
    <property type="entry name" value="RRM_dom"/>
</dbReference>